<dbReference type="Pfam" id="PF13180">
    <property type="entry name" value="PDZ_2"/>
    <property type="match status" value="1"/>
</dbReference>
<keyword evidence="4 5" id="KW-0720">Serine protease</keyword>
<dbReference type="GO" id="GO:0030288">
    <property type="term" value="C:outer membrane-bounded periplasmic space"/>
    <property type="evidence" value="ECO:0007669"/>
    <property type="project" value="TreeGrafter"/>
</dbReference>
<dbReference type="Gene3D" id="3.30.750.44">
    <property type="match status" value="1"/>
</dbReference>
<evidence type="ECO:0000313" key="9">
    <source>
        <dbReference type="Proteomes" id="UP000051155"/>
    </source>
</evidence>
<dbReference type="Pfam" id="PF01471">
    <property type="entry name" value="PG_binding_1"/>
    <property type="match status" value="1"/>
</dbReference>
<gene>
    <name evidence="8" type="ORF">FD20_GL001603</name>
</gene>
<dbReference type="AlphaFoldDB" id="A0A0R1QAQ9"/>
<accession>A0A0R1QAQ9</accession>
<evidence type="ECO:0000256" key="5">
    <source>
        <dbReference type="RuleBase" id="RU004404"/>
    </source>
</evidence>
<dbReference type="RefSeq" id="WP_057736072.1">
    <property type="nucleotide sequence ID" value="NZ_AZEG01000004.1"/>
</dbReference>
<dbReference type="GO" id="GO:0006508">
    <property type="term" value="P:proteolysis"/>
    <property type="evidence" value="ECO:0007669"/>
    <property type="project" value="UniProtKB-KW"/>
</dbReference>
<dbReference type="PATRIC" id="fig|1423812.3.peg.1711"/>
<comment type="caution">
    <text evidence="8">The sequence shown here is derived from an EMBL/GenBank/DDBJ whole genome shotgun (WGS) entry which is preliminary data.</text>
</comment>
<dbReference type="InterPro" id="IPR005151">
    <property type="entry name" value="Tail-specific_protease"/>
</dbReference>
<evidence type="ECO:0000256" key="1">
    <source>
        <dbReference type="ARBA" id="ARBA00009179"/>
    </source>
</evidence>
<reference evidence="8 9" key="1">
    <citation type="journal article" date="2015" name="Genome Announc.">
        <title>Expanding the biotechnology potential of lactobacilli through comparative genomics of 213 strains and associated genera.</title>
        <authorList>
            <person name="Sun Z."/>
            <person name="Harris H.M."/>
            <person name="McCann A."/>
            <person name="Guo C."/>
            <person name="Argimon S."/>
            <person name="Zhang W."/>
            <person name="Yang X."/>
            <person name="Jeffery I.B."/>
            <person name="Cooney J.C."/>
            <person name="Kagawa T.F."/>
            <person name="Liu W."/>
            <person name="Song Y."/>
            <person name="Salvetti E."/>
            <person name="Wrobel A."/>
            <person name="Rasinkangas P."/>
            <person name="Parkhill J."/>
            <person name="Rea M.C."/>
            <person name="O'Sullivan O."/>
            <person name="Ritari J."/>
            <person name="Douillard F.P."/>
            <person name="Paul Ross R."/>
            <person name="Yang R."/>
            <person name="Briner A.E."/>
            <person name="Felis G.E."/>
            <person name="de Vos W.M."/>
            <person name="Barrangou R."/>
            <person name="Klaenhammer T.R."/>
            <person name="Caufield P.W."/>
            <person name="Cui Y."/>
            <person name="Zhang H."/>
            <person name="O'Toole P.W."/>
        </authorList>
    </citation>
    <scope>NUCLEOTIDE SEQUENCE [LARGE SCALE GENOMIC DNA]</scope>
    <source>
        <strain evidence="8 9">DSM 19971</strain>
    </source>
</reference>
<dbReference type="InterPro" id="IPR036366">
    <property type="entry name" value="PGBDSf"/>
</dbReference>
<dbReference type="CDD" id="cd06782">
    <property type="entry name" value="cpPDZ_CPP-like"/>
    <property type="match status" value="1"/>
</dbReference>
<dbReference type="SUPFAM" id="SSF47090">
    <property type="entry name" value="PGBD-like"/>
    <property type="match status" value="1"/>
</dbReference>
<evidence type="ECO:0000256" key="3">
    <source>
        <dbReference type="ARBA" id="ARBA00022801"/>
    </source>
</evidence>
<dbReference type="Pfam" id="PF22694">
    <property type="entry name" value="CtpB_N-like"/>
    <property type="match status" value="1"/>
</dbReference>
<keyword evidence="6" id="KW-0472">Membrane</keyword>
<keyword evidence="6" id="KW-1133">Transmembrane helix</keyword>
<name>A0A0R1QAQ9_9LACO</name>
<dbReference type="OrthoDB" id="9812068at2"/>
<dbReference type="InterPro" id="IPR055210">
    <property type="entry name" value="CtpA/B_N"/>
</dbReference>
<dbReference type="SMART" id="SM00245">
    <property type="entry name" value="TSPc"/>
    <property type="match status" value="1"/>
</dbReference>
<dbReference type="PANTHER" id="PTHR32060:SF30">
    <property type="entry name" value="CARBOXY-TERMINAL PROCESSING PROTEASE CTPA"/>
    <property type="match status" value="1"/>
</dbReference>
<keyword evidence="9" id="KW-1185">Reference proteome</keyword>
<dbReference type="SMART" id="SM00228">
    <property type="entry name" value="PDZ"/>
    <property type="match status" value="1"/>
</dbReference>
<dbReference type="GO" id="GO:0008236">
    <property type="term" value="F:serine-type peptidase activity"/>
    <property type="evidence" value="ECO:0007669"/>
    <property type="project" value="UniProtKB-KW"/>
</dbReference>
<dbReference type="GO" id="GO:0004175">
    <property type="term" value="F:endopeptidase activity"/>
    <property type="evidence" value="ECO:0007669"/>
    <property type="project" value="TreeGrafter"/>
</dbReference>
<dbReference type="Gene3D" id="1.10.101.10">
    <property type="entry name" value="PGBD-like superfamily/PGBD"/>
    <property type="match status" value="1"/>
</dbReference>
<dbReference type="InterPro" id="IPR036365">
    <property type="entry name" value="PGBD-like_sf"/>
</dbReference>
<dbReference type="InterPro" id="IPR029045">
    <property type="entry name" value="ClpP/crotonase-like_dom_sf"/>
</dbReference>
<dbReference type="EMBL" id="AZEG01000004">
    <property type="protein sequence ID" value="KRL38403.1"/>
    <property type="molecule type" value="Genomic_DNA"/>
</dbReference>
<keyword evidence="3 5" id="KW-0378">Hydrolase</keyword>
<dbReference type="Gene3D" id="2.30.42.10">
    <property type="match status" value="1"/>
</dbReference>
<dbReference type="PANTHER" id="PTHR32060">
    <property type="entry name" value="TAIL-SPECIFIC PROTEASE"/>
    <property type="match status" value="1"/>
</dbReference>
<feature type="domain" description="PDZ" evidence="7">
    <location>
        <begin position="110"/>
        <end position="178"/>
    </location>
</feature>
<dbReference type="NCBIfam" id="TIGR00225">
    <property type="entry name" value="prc"/>
    <property type="match status" value="1"/>
</dbReference>
<organism evidence="8 9">
    <name type="scientific">Liquorilactobacillus uvarum DSM 19971</name>
    <dbReference type="NCBI Taxonomy" id="1423812"/>
    <lineage>
        <taxon>Bacteria</taxon>
        <taxon>Bacillati</taxon>
        <taxon>Bacillota</taxon>
        <taxon>Bacilli</taxon>
        <taxon>Lactobacillales</taxon>
        <taxon>Lactobacillaceae</taxon>
        <taxon>Liquorilactobacillus</taxon>
    </lineage>
</organism>
<dbReference type="GO" id="GO:0007165">
    <property type="term" value="P:signal transduction"/>
    <property type="evidence" value="ECO:0007669"/>
    <property type="project" value="TreeGrafter"/>
</dbReference>
<dbReference type="Proteomes" id="UP000051155">
    <property type="component" value="Unassembled WGS sequence"/>
</dbReference>
<dbReference type="InterPro" id="IPR001478">
    <property type="entry name" value="PDZ"/>
</dbReference>
<comment type="similarity">
    <text evidence="1 5">Belongs to the peptidase S41A family.</text>
</comment>
<keyword evidence="6" id="KW-0812">Transmembrane</keyword>
<dbReference type="InterPro" id="IPR036034">
    <property type="entry name" value="PDZ_sf"/>
</dbReference>
<evidence type="ECO:0000256" key="2">
    <source>
        <dbReference type="ARBA" id="ARBA00022670"/>
    </source>
</evidence>
<dbReference type="CDD" id="cd07560">
    <property type="entry name" value="Peptidase_S41_CPP"/>
    <property type="match status" value="1"/>
</dbReference>
<dbReference type="InterPro" id="IPR004447">
    <property type="entry name" value="Peptidase_S41A"/>
</dbReference>
<evidence type="ECO:0000256" key="4">
    <source>
        <dbReference type="ARBA" id="ARBA00022825"/>
    </source>
</evidence>
<dbReference type="SUPFAM" id="SSF50156">
    <property type="entry name" value="PDZ domain-like"/>
    <property type="match status" value="1"/>
</dbReference>
<feature type="transmembrane region" description="Helical" evidence="6">
    <location>
        <begin position="24"/>
        <end position="48"/>
    </location>
</feature>
<keyword evidence="2 5" id="KW-0645">Protease</keyword>
<dbReference type="PROSITE" id="PS50106">
    <property type="entry name" value="PDZ"/>
    <property type="match status" value="1"/>
</dbReference>
<sequence length="487" mass="53309">MFKKKEREDKVSEEQKVGKPKKRYSLLTVVIVGLLTLLIGGGSVFFVMDKKLTAAQQTSSSMAKIQAVYSTLYNNYYRHVSRKKLENGALNGMVNALGDPFSEYMSKSETQSLNDTISSSFTGIGAEVRKNGDEIQIVSPIDGTPAAKAGLKANDVIQKINGKSMSGVSLSKAVSYIRGKKGTKVTLTIKRDSETFTKTLVRDTIPVKTVTGKLDSDHKNVGYIRVSTFSEKTSTEFKNEIKALRKKGAKSFVIDMRDNPGGLMDQALAMSSMFLKDGKTIMQVQTRDQSPEVFKAGKKYDNGFKVKEKTVVLINGGSASAAEIFSGALHQSANIKLIGTKSYGKGTVQNTVPFNDKTELKVTIAKWLTPNGSWIHHKGLQPTIKKDFPSYAYQTAINTKKTYQKGDVSDQVKKIQTLLKALGYGPAKANGYFDTDTQEGIKKFQADNKLQETGTADKTTIEKIEAKAAEKAANSDNAYQTAVDEVK</sequence>
<evidence type="ECO:0000313" key="8">
    <source>
        <dbReference type="EMBL" id="KRL38403.1"/>
    </source>
</evidence>
<evidence type="ECO:0000256" key="6">
    <source>
        <dbReference type="SAM" id="Phobius"/>
    </source>
</evidence>
<dbReference type="InterPro" id="IPR002477">
    <property type="entry name" value="Peptidoglycan-bd-like"/>
</dbReference>
<evidence type="ECO:0000259" key="7">
    <source>
        <dbReference type="PROSITE" id="PS50106"/>
    </source>
</evidence>
<protein>
    <submittedName>
        <fullName evidence="8">Carboxy-terminal processing protease</fullName>
    </submittedName>
</protein>
<dbReference type="SUPFAM" id="SSF52096">
    <property type="entry name" value="ClpP/crotonase"/>
    <property type="match status" value="1"/>
</dbReference>
<dbReference type="Gene3D" id="3.90.226.10">
    <property type="entry name" value="2-enoyl-CoA Hydratase, Chain A, domain 1"/>
    <property type="match status" value="1"/>
</dbReference>
<dbReference type="Pfam" id="PF03572">
    <property type="entry name" value="Peptidase_S41"/>
    <property type="match status" value="1"/>
</dbReference>
<dbReference type="STRING" id="1423812.FD20_GL001603"/>
<proteinExistence type="inferred from homology"/>
<dbReference type="FunFam" id="2.30.42.10:FF:000063">
    <property type="entry name" value="Peptidase, S41 family"/>
    <property type="match status" value="1"/>
</dbReference>